<proteinExistence type="predicted"/>
<gene>
    <name evidence="2" type="ORF">J8273_3357</name>
</gene>
<reference evidence="2" key="1">
    <citation type="submission" date="2021-05" db="EMBL/GenBank/DDBJ databases">
        <title>A free-living protist that lacks canonical eukaryotic 1 DNA replication and segregation systems.</title>
        <authorList>
            <person name="Salas-Leiva D.E."/>
            <person name="Tromer E.C."/>
            <person name="Curtis B.A."/>
            <person name="Jerlstrom-Hultqvist J."/>
            <person name="Kolisko M."/>
            <person name="Yi Z."/>
            <person name="Salas-Leiva J.S."/>
            <person name="Gallot-Lavallee L."/>
            <person name="Kops G.J.P.L."/>
            <person name="Archibald J.M."/>
            <person name="Simpson A.G.B."/>
            <person name="Roger A.J."/>
        </authorList>
    </citation>
    <scope>NUCLEOTIDE SEQUENCE</scope>
    <source>
        <strain evidence="2">BICM</strain>
    </source>
</reference>
<dbReference type="Proteomes" id="UP000717585">
    <property type="component" value="Unassembled WGS sequence"/>
</dbReference>
<evidence type="ECO:0000313" key="3">
    <source>
        <dbReference type="Proteomes" id="UP000717585"/>
    </source>
</evidence>
<keyword evidence="3" id="KW-1185">Reference proteome</keyword>
<feature type="region of interest" description="Disordered" evidence="1">
    <location>
        <begin position="1"/>
        <end position="31"/>
    </location>
</feature>
<dbReference type="EMBL" id="JAHDYR010000025">
    <property type="protein sequence ID" value="KAG9393224.1"/>
    <property type="molecule type" value="Genomic_DNA"/>
</dbReference>
<accession>A0A8J6B551</accession>
<dbReference type="AlphaFoldDB" id="A0A8J6B551"/>
<comment type="caution">
    <text evidence="2">The sequence shown here is derived from an EMBL/GenBank/DDBJ whole genome shotgun (WGS) entry which is preliminary data.</text>
</comment>
<name>A0A8J6B551_9EUKA</name>
<evidence type="ECO:0000313" key="2">
    <source>
        <dbReference type="EMBL" id="KAG9393224.1"/>
    </source>
</evidence>
<sequence length="163" mass="18444">MTPSPRQTPSPLKRKAKAAPPPPPAKRDTSFSMHDTFNDVVLTYKRNTRHPELTARLKNITSDEFEELLPDGMVVVLSVIIDWLWDPFLVINALVYLCETMAKYPQVFETVTALDPDWGTQCHGQLKRLVSDVRFVDRLTEAGLTAEEVARVAVHIEQVMDAE</sequence>
<feature type="compositionally biased region" description="Polar residues" evidence="1">
    <location>
        <begin position="1"/>
        <end position="10"/>
    </location>
</feature>
<protein>
    <submittedName>
        <fullName evidence="2">Uncharacterized protein</fullName>
    </submittedName>
</protein>
<evidence type="ECO:0000256" key="1">
    <source>
        <dbReference type="SAM" id="MobiDB-lite"/>
    </source>
</evidence>
<organism evidence="2 3">
    <name type="scientific">Carpediemonas membranifera</name>
    <dbReference type="NCBI Taxonomy" id="201153"/>
    <lineage>
        <taxon>Eukaryota</taxon>
        <taxon>Metamonada</taxon>
        <taxon>Carpediemonas-like organisms</taxon>
        <taxon>Carpediemonas</taxon>
    </lineage>
</organism>